<dbReference type="RefSeq" id="XP_018270435.1">
    <property type="nucleotide sequence ID" value="XM_018414498.1"/>
</dbReference>
<gene>
    <name evidence="2" type="ORF">RHOBADRAFT_44877</name>
</gene>
<accession>A0A194S4N7</accession>
<dbReference type="EMBL" id="KQ474080">
    <property type="protein sequence ID" value="KPV74386.1"/>
    <property type="molecule type" value="Genomic_DNA"/>
</dbReference>
<keyword evidence="3" id="KW-1185">Reference proteome</keyword>
<feature type="compositionally biased region" description="Low complexity" evidence="1">
    <location>
        <begin position="25"/>
        <end position="35"/>
    </location>
</feature>
<dbReference type="GeneID" id="28974946"/>
<dbReference type="AlphaFoldDB" id="A0A194S4N7"/>
<sequence length="226" mass="24822">MPSRPSVPLMENAHHRSGRSLPLRTTSSPQTPTSSNWSRPSMRQYASVNSLSPIHSSCTSPTHSTASSSARRASELPVDYKILVRLLRCVLSTGADEWDALSTEWWESLADEDRYDAGSRQGEVVDWAHKIQGMAKGDSSAKPRIPAFLLEAARGQDAGVRKGRAQDVVQAMLSVHSKAIDAHDAQDFLTSPPRSSRAPRPYCSIGHRAARLYGTTKGAWEAEQNW</sequence>
<evidence type="ECO:0000256" key="1">
    <source>
        <dbReference type="SAM" id="MobiDB-lite"/>
    </source>
</evidence>
<protein>
    <submittedName>
        <fullName evidence="2">Uncharacterized protein</fullName>
    </submittedName>
</protein>
<evidence type="ECO:0000313" key="2">
    <source>
        <dbReference type="EMBL" id="KPV74386.1"/>
    </source>
</evidence>
<name>A0A194S4N7_RHOGW</name>
<evidence type="ECO:0000313" key="3">
    <source>
        <dbReference type="Proteomes" id="UP000053890"/>
    </source>
</evidence>
<proteinExistence type="predicted"/>
<reference evidence="2 3" key="1">
    <citation type="journal article" date="2015" name="Front. Microbiol.">
        <title>Genome sequence of the plant growth promoting endophytic yeast Rhodotorula graminis WP1.</title>
        <authorList>
            <person name="Firrincieli A."/>
            <person name="Otillar R."/>
            <person name="Salamov A."/>
            <person name="Schmutz J."/>
            <person name="Khan Z."/>
            <person name="Redman R.S."/>
            <person name="Fleck N.D."/>
            <person name="Lindquist E."/>
            <person name="Grigoriev I.V."/>
            <person name="Doty S.L."/>
        </authorList>
    </citation>
    <scope>NUCLEOTIDE SEQUENCE [LARGE SCALE GENOMIC DNA]</scope>
    <source>
        <strain evidence="2 3">WP1</strain>
    </source>
</reference>
<dbReference type="Proteomes" id="UP000053890">
    <property type="component" value="Unassembled WGS sequence"/>
</dbReference>
<organism evidence="2 3">
    <name type="scientific">Rhodotorula graminis (strain WP1)</name>
    <dbReference type="NCBI Taxonomy" id="578459"/>
    <lineage>
        <taxon>Eukaryota</taxon>
        <taxon>Fungi</taxon>
        <taxon>Dikarya</taxon>
        <taxon>Basidiomycota</taxon>
        <taxon>Pucciniomycotina</taxon>
        <taxon>Microbotryomycetes</taxon>
        <taxon>Sporidiobolales</taxon>
        <taxon>Sporidiobolaceae</taxon>
        <taxon>Rhodotorula</taxon>
    </lineage>
</organism>
<feature type="region of interest" description="Disordered" evidence="1">
    <location>
        <begin position="52"/>
        <end position="71"/>
    </location>
</feature>
<feature type="region of interest" description="Disordered" evidence="1">
    <location>
        <begin position="1"/>
        <end position="42"/>
    </location>
</feature>